<evidence type="ECO:0000256" key="1">
    <source>
        <dbReference type="SAM" id="MobiDB-lite"/>
    </source>
</evidence>
<gene>
    <name evidence="3" type="ORF">CDV31_000556</name>
</gene>
<dbReference type="AlphaFoldDB" id="A0A428V205"/>
<dbReference type="EMBL" id="NIZV01000004">
    <property type="protein sequence ID" value="RSM20579.1"/>
    <property type="molecule type" value="Genomic_DNA"/>
</dbReference>
<feature type="compositionally biased region" description="Gly residues" evidence="1">
    <location>
        <begin position="92"/>
        <end position="107"/>
    </location>
</feature>
<dbReference type="Proteomes" id="UP000288429">
    <property type="component" value="Unassembled WGS sequence"/>
</dbReference>
<keyword evidence="2" id="KW-1133">Transmembrane helix</keyword>
<protein>
    <submittedName>
        <fullName evidence="3">Uncharacterized protein</fullName>
    </submittedName>
</protein>
<sequence length="157" mass="16693">MRVVNTAEVATDFASAARDAGLVNAFMLAIVCLVRTRLRGGLLLGSRYSRASRTGFGGPGCRLSSTVRGMVTRASRRKVSDRNSKIRAAHGIGDGGNGAERGGGGSDTVGSEECKRQRHGNGAEEKRVRRAGRQAARQQSWPGERNAVDGRVVAIER</sequence>
<organism evidence="3 4">
    <name type="scientific">Fusarium ambrosium</name>
    <dbReference type="NCBI Taxonomy" id="131363"/>
    <lineage>
        <taxon>Eukaryota</taxon>
        <taxon>Fungi</taxon>
        <taxon>Dikarya</taxon>
        <taxon>Ascomycota</taxon>
        <taxon>Pezizomycotina</taxon>
        <taxon>Sordariomycetes</taxon>
        <taxon>Hypocreomycetidae</taxon>
        <taxon>Hypocreales</taxon>
        <taxon>Nectriaceae</taxon>
        <taxon>Fusarium</taxon>
        <taxon>Fusarium solani species complex</taxon>
    </lineage>
</organism>
<keyword evidence="2" id="KW-0472">Membrane</keyword>
<feature type="transmembrane region" description="Helical" evidence="2">
    <location>
        <begin position="20"/>
        <end position="38"/>
    </location>
</feature>
<keyword evidence="2" id="KW-0812">Transmembrane</keyword>
<evidence type="ECO:0000313" key="4">
    <source>
        <dbReference type="Proteomes" id="UP000288429"/>
    </source>
</evidence>
<evidence type="ECO:0000256" key="2">
    <source>
        <dbReference type="SAM" id="Phobius"/>
    </source>
</evidence>
<feature type="region of interest" description="Disordered" evidence="1">
    <location>
        <begin position="81"/>
        <end position="157"/>
    </location>
</feature>
<comment type="caution">
    <text evidence="3">The sequence shown here is derived from an EMBL/GenBank/DDBJ whole genome shotgun (WGS) entry which is preliminary data.</text>
</comment>
<keyword evidence="4" id="KW-1185">Reference proteome</keyword>
<accession>A0A428V205</accession>
<name>A0A428V205_9HYPO</name>
<evidence type="ECO:0000313" key="3">
    <source>
        <dbReference type="EMBL" id="RSM20579.1"/>
    </source>
</evidence>
<reference evidence="3 4" key="1">
    <citation type="submission" date="2017-06" db="EMBL/GenBank/DDBJ databases">
        <title>Cmopartive genomic analysis of Ambrosia Fusariam Clade fungi.</title>
        <authorList>
            <person name="Stajich J.E."/>
            <person name="Carrillo J."/>
            <person name="Kijimoto T."/>
            <person name="Eskalen A."/>
            <person name="O'Donnell K."/>
            <person name="Kasson M."/>
        </authorList>
    </citation>
    <scope>NUCLEOTIDE SEQUENCE [LARGE SCALE GENOMIC DNA]</scope>
    <source>
        <strain evidence="3 4">NRRL 20438</strain>
    </source>
</reference>
<proteinExistence type="predicted"/>